<dbReference type="GO" id="GO:0016020">
    <property type="term" value="C:membrane"/>
    <property type="evidence" value="ECO:0007669"/>
    <property type="project" value="UniProtKB-SubCell"/>
</dbReference>
<evidence type="ECO:0000256" key="5">
    <source>
        <dbReference type="ARBA" id="ARBA00023136"/>
    </source>
</evidence>
<comment type="subcellular location">
    <subcellularLocation>
        <location evidence="1">Membrane</location>
        <topology evidence="1">Multi-pass membrane protein</topology>
    </subcellularLocation>
</comment>
<comment type="caution">
    <text evidence="8">The sequence shown here is derived from an EMBL/GenBank/DDBJ whole genome shotgun (WGS) entry which is preliminary data.</text>
</comment>
<dbReference type="EMBL" id="BJND01000105">
    <property type="protein sequence ID" value="GEC10367.1"/>
    <property type="molecule type" value="Genomic_DNA"/>
</dbReference>
<keyword evidence="2" id="KW-0813">Transport</keyword>
<dbReference type="PANTHER" id="PTHR42718:SF9">
    <property type="entry name" value="MAJOR FACILITATOR SUPERFAMILY MULTIDRUG TRANSPORTER MFSC"/>
    <property type="match status" value="1"/>
</dbReference>
<evidence type="ECO:0000256" key="6">
    <source>
        <dbReference type="ARBA" id="ARBA00023251"/>
    </source>
</evidence>
<dbReference type="GO" id="GO:0046677">
    <property type="term" value="P:response to antibiotic"/>
    <property type="evidence" value="ECO:0007669"/>
    <property type="project" value="UniProtKB-KW"/>
</dbReference>
<keyword evidence="6" id="KW-0046">Antibiotic resistance</keyword>
<protein>
    <recommendedName>
        <fullName evidence="10">Major facilitator superfamily (MFS) profile domain-containing protein</fullName>
    </recommendedName>
</protein>
<sequence>MTVAVAAVTGAVDRSRLWGWTSPRTLGLLAAGVVLLAAFMVIESRAEHPLVNLALFRNRLLGTAAIMVIGPAAASPLGHGSACRRRPLLGSRRRKAQGSPVRSVTLHTRHRGLRPGQVLRCSAGMPSPPGRRP</sequence>
<accession>A0A4Y3VU38</accession>
<dbReference type="AlphaFoldDB" id="A0A4Y3VU38"/>
<feature type="transmembrane region" description="Helical" evidence="7">
    <location>
        <begin position="25"/>
        <end position="42"/>
    </location>
</feature>
<dbReference type="PANTHER" id="PTHR42718">
    <property type="entry name" value="MAJOR FACILITATOR SUPERFAMILY MULTIDRUG TRANSPORTER MFSC"/>
    <property type="match status" value="1"/>
</dbReference>
<organism evidence="8 9">
    <name type="scientific">Streptomyces spinoverrucosus</name>
    <dbReference type="NCBI Taxonomy" id="284043"/>
    <lineage>
        <taxon>Bacteria</taxon>
        <taxon>Bacillati</taxon>
        <taxon>Actinomycetota</taxon>
        <taxon>Actinomycetes</taxon>
        <taxon>Kitasatosporales</taxon>
        <taxon>Streptomycetaceae</taxon>
        <taxon>Streptomyces</taxon>
    </lineage>
</organism>
<evidence type="ECO:0000256" key="1">
    <source>
        <dbReference type="ARBA" id="ARBA00004141"/>
    </source>
</evidence>
<evidence type="ECO:0000256" key="7">
    <source>
        <dbReference type="SAM" id="Phobius"/>
    </source>
</evidence>
<evidence type="ECO:0000256" key="3">
    <source>
        <dbReference type="ARBA" id="ARBA00022692"/>
    </source>
</evidence>
<evidence type="ECO:0008006" key="10">
    <source>
        <dbReference type="Google" id="ProtNLM"/>
    </source>
</evidence>
<keyword evidence="3 7" id="KW-0812">Transmembrane</keyword>
<evidence type="ECO:0000313" key="8">
    <source>
        <dbReference type="EMBL" id="GEC10367.1"/>
    </source>
</evidence>
<evidence type="ECO:0000313" key="9">
    <source>
        <dbReference type="Proteomes" id="UP000317881"/>
    </source>
</evidence>
<keyword evidence="5 7" id="KW-0472">Membrane</keyword>
<reference evidence="8 9" key="1">
    <citation type="submission" date="2019-06" db="EMBL/GenBank/DDBJ databases">
        <title>Whole genome shotgun sequence of Streptomyces spinoverrucosus NBRC 14228.</title>
        <authorList>
            <person name="Hosoyama A."/>
            <person name="Uohara A."/>
            <person name="Ohji S."/>
            <person name="Ichikawa N."/>
        </authorList>
    </citation>
    <scope>NUCLEOTIDE SEQUENCE [LARGE SCALE GENOMIC DNA]</scope>
    <source>
        <strain evidence="8 9">NBRC 14228</strain>
    </source>
</reference>
<feature type="transmembrane region" description="Helical" evidence="7">
    <location>
        <begin position="62"/>
        <end position="83"/>
    </location>
</feature>
<proteinExistence type="predicted"/>
<evidence type="ECO:0000256" key="2">
    <source>
        <dbReference type="ARBA" id="ARBA00022448"/>
    </source>
</evidence>
<keyword evidence="4 7" id="KW-1133">Transmembrane helix</keyword>
<dbReference type="Proteomes" id="UP000317881">
    <property type="component" value="Unassembled WGS sequence"/>
</dbReference>
<keyword evidence="9" id="KW-1185">Reference proteome</keyword>
<name>A0A4Y3VU38_9ACTN</name>
<evidence type="ECO:0000256" key="4">
    <source>
        <dbReference type="ARBA" id="ARBA00022989"/>
    </source>
</evidence>
<gene>
    <name evidence="8" type="ORF">SSP24_80220</name>
</gene>